<evidence type="ECO:0000256" key="12">
    <source>
        <dbReference type="ARBA" id="ARBA00023069"/>
    </source>
</evidence>
<keyword evidence="21" id="KW-1185">Reference proteome</keyword>
<comment type="caution">
    <text evidence="20">The sequence shown here is derived from an EMBL/GenBank/DDBJ whole genome shotgun (WGS) entry which is preliminary data.</text>
</comment>
<feature type="coiled-coil region" evidence="18">
    <location>
        <begin position="127"/>
        <end position="226"/>
    </location>
</feature>
<keyword evidence="11 18" id="KW-0175">Coiled coil</keyword>
<evidence type="ECO:0000256" key="4">
    <source>
        <dbReference type="ARBA" id="ARBA00009316"/>
    </source>
</evidence>
<dbReference type="InterPro" id="IPR026099">
    <property type="entry name" value="Odf2-rel"/>
</dbReference>
<keyword evidence="13" id="KW-0206">Cytoskeleton</keyword>
<feature type="region of interest" description="Disordered" evidence="19">
    <location>
        <begin position="45"/>
        <end position="65"/>
    </location>
</feature>
<dbReference type="GO" id="GO:0000922">
    <property type="term" value="C:spindle pole"/>
    <property type="evidence" value="ECO:0007669"/>
    <property type="project" value="UniProtKB-SubCell"/>
</dbReference>
<dbReference type="GO" id="GO:0030154">
    <property type="term" value="P:cell differentiation"/>
    <property type="evidence" value="ECO:0007669"/>
    <property type="project" value="UniProtKB-KW"/>
</dbReference>
<evidence type="ECO:0000256" key="6">
    <source>
        <dbReference type="ARBA" id="ARBA00022490"/>
    </source>
</evidence>
<evidence type="ECO:0000256" key="19">
    <source>
        <dbReference type="SAM" id="MobiDB-lite"/>
    </source>
</evidence>
<evidence type="ECO:0000256" key="9">
    <source>
        <dbReference type="ARBA" id="ARBA00022846"/>
    </source>
</evidence>
<comment type="similarity">
    <text evidence="4">Belongs to the ODF2 family.</text>
</comment>
<dbReference type="AlphaFoldDB" id="A0AAD8YWJ1"/>
<evidence type="ECO:0000256" key="11">
    <source>
        <dbReference type="ARBA" id="ARBA00023054"/>
    </source>
</evidence>
<feature type="coiled-coil region" evidence="18">
    <location>
        <begin position="668"/>
        <end position="794"/>
    </location>
</feature>
<evidence type="ECO:0000256" key="17">
    <source>
        <dbReference type="ARBA" id="ARBA00043200"/>
    </source>
</evidence>
<dbReference type="Proteomes" id="UP001239994">
    <property type="component" value="Unassembled WGS sequence"/>
</dbReference>
<dbReference type="EMBL" id="JAROKS010000023">
    <property type="protein sequence ID" value="KAK1788395.1"/>
    <property type="molecule type" value="Genomic_DNA"/>
</dbReference>
<evidence type="ECO:0000256" key="18">
    <source>
        <dbReference type="SAM" id="Coils"/>
    </source>
</evidence>
<feature type="region of interest" description="Disordered" evidence="19">
    <location>
        <begin position="413"/>
        <end position="433"/>
    </location>
</feature>
<keyword evidence="14" id="KW-0966">Cell projection</keyword>
<feature type="coiled-coil region" evidence="18">
    <location>
        <begin position="517"/>
        <end position="639"/>
    </location>
</feature>
<dbReference type="GO" id="GO:1902017">
    <property type="term" value="P:regulation of cilium assembly"/>
    <property type="evidence" value="ECO:0007669"/>
    <property type="project" value="TreeGrafter"/>
</dbReference>
<evidence type="ECO:0000256" key="16">
    <source>
        <dbReference type="ARBA" id="ARBA00041830"/>
    </source>
</evidence>
<keyword evidence="8" id="KW-0221">Differentiation</keyword>
<evidence type="ECO:0000256" key="1">
    <source>
        <dbReference type="ARBA" id="ARBA00004114"/>
    </source>
</evidence>
<evidence type="ECO:0000313" key="20">
    <source>
        <dbReference type="EMBL" id="KAK1788395.1"/>
    </source>
</evidence>
<dbReference type="PANTHER" id="PTHR23162:SF8">
    <property type="entry name" value="OUTER DENSE FIBER PROTEIN 2"/>
    <property type="match status" value="1"/>
</dbReference>
<keyword evidence="9" id="KW-0282">Flagellum</keyword>
<feature type="non-terminal residue" evidence="20">
    <location>
        <position position="1"/>
    </location>
</feature>
<evidence type="ECO:0000256" key="2">
    <source>
        <dbReference type="ARBA" id="ARBA00004230"/>
    </source>
</evidence>
<evidence type="ECO:0000256" key="13">
    <source>
        <dbReference type="ARBA" id="ARBA00023212"/>
    </source>
</evidence>
<dbReference type="GO" id="GO:0005814">
    <property type="term" value="C:centriole"/>
    <property type="evidence" value="ECO:0007669"/>
    <property type="project" value="UniProtKB-SubCell"/>
</dbReference>
<gene>
    <name evidence="20" type="ORF">P4O66_016824</name>
</gene>
<protein>
    <recommendedName>
        <fullName evidence="15">Outer dense fiber protein 2</fullName>
    </recommendedName>
    <alternativeName>
        <fullName evidence="16">Cenexin</fullName>
    </alternativeName>
    <alternativeName>
        <fullName evidence="17">Outer dense fiber of sperm tails protein 2</fullName>
    </alternativeName>
</protein>
<sequence>YECYEHDCIFFPPQKNAMRASSSSPPVHVHVNDSTPVHVHVKKGMKNSPTKTAQAKAKGGLRPTARVKTRVPWIPPGKVSTREASYKWEGPTHCLEITPLLEPEPCQSALRMEDLSTDDEVALHGRINQYEKKIDSLMTEVALCKKEQLLERQCERLSASQRVIAEQEEELAEVAKELEITERENTLLRESMEKMLEENDLGRLERETLQQEKDVLLRKLLEAELDGTAAAQQVSALRDTVSRMSRTEKRISGSDSSLLARQKDLLLQKLETFERTNRTLRRLLREQHSREMDSLQLLEQKDSLLKRLTDVEAENSRLQMKLQDKEKEVNQLSSLLENEKENGRTTSELSKVLESTRAHLQGQLRSKEAENNRLTVQIRNLERAASQQQGELEHAQEQLRELKKRVEVDKEALKKATRAQKHRAERSEGTAGQLSAQLTEMEAQLADAVAAAENWSSRHAKELKDKGQLELEITLLNNRVTDLTEQLHTQEEKARAERDGLVDRLHSVTTESTTVRLENQSLKAVFLQATLSALEEKLSLSRSEVEQVKASVKQYESLVDSYKTQVQKTRAEADEYSSRVQQAEREARVMREQLDQEVEKVRMQLLGRLTELESLPDALRRAELQLQDAQDKERIQDRKSVELSATLTDLRLKVEQQGAEMEMTQHKNMILLEENKLLQHKVEALDRKLEEANAQNADLLQVIAKREETILHNQMRLEEKSRECTALTRQLEEALEDARRQVSQTRERAASKERSTQSKVQDLETKLSRTTSELQQARRAKDEAERTYQRRLQDVKDRLEQSDSTNRSLQNYVQFLKASYASVFGDSTLTGSSLRTHSAI</sequence>
<dbReference type="PANTHER" id="PTHR23162">
    <property type="entry name" value="OUTER DENSE FIBER OF SPERM TAILS 2"/>
    <property type="match status" value="1"/>
</dbReference>
<organism evidence="20 21">
    <name type="scientific">Electrophorus voltai</name>
    <dbReference type="NCBI Taxonomy" id="2609070"/>
    <lineage>
        <taxon>Eukaryota</taxon>
        <taxon>Metazoa</taxon>
        <taxon>Chordata</taxon>
        <taxon>Craniata</taxon>
        <taxon>Vertebrata</taxon>
        <taxon>Euteleostomi</taxon>
        <taxon>Actinopterygii</taxon>
        <taxon>Neopterygii</taxon>
        <taxon>Teleostei</taxon>
        <taxon>Ostariophysi</taxon>
        <taxon>Gymnotiformes</taxon>
        <taxon>Gymnotoidei</taxon>
        <taxon>Gymnotidae</taxon>
        <taxon>Electrophorus</taxon>
    </lineage>
</organism>
<dbReference type="GO" id="GO:0031514">
    <property type="term" value="C:motile cilium"/>
    <property type="evidence" value="ECO:0007669"/>
    <property type="project" value="UniProtKB-SubCell"/>
</dbReference>
<keyword evidence="5" id="KW-0217">Developmental protein</keyword>
<feature type="compositionally biased region" description="Basic residues" evidence="19">
    <location>
        <begin position="415"/>
        <end position="424"/>
    </location>
</feature>
<dbReference type="GO" id="GO:0007283">
    <property type="term" value="P:spermatogenesis"/>
    <property type="evidence" value="ECO:0007669"/>
    <property type="project" value="UniProtKB-KW"/>
</dbReference>
<evidence type="ECO:0000256" key="14">
    <source>
        <dbReference type="ARBA" id="ARBA00023273"/>
    </source>
</evidence>
<evidence type="ECO:0000256" key="15">
    <source>
        <dbReference type="ARBA" id="ARBA00040458"/>
    </source>
</evidence>
<reference evidence="20" key="1">
    <citation type="submission" date="2023-03" db="EMBL/GenBank/DDBJ databases">
        <title>Electrophorus voltai genome.</title>
        <authorList>
            <person name="Bian C."/>
        </authorList>
    </citation>
    <scope>NUCLEOTIDE SEQUENCE</scope>
    <source>
        <strain evidence="20">CB-2022</strain>
        <tissue evidence="20">Muscle</tissue>
    </source>
</reference>
<keyword evidence="10" id="KW-0744">Spermatogenesis</keyword>
<dbReference type="GO" id="GO:0005874">
    <property type="term" value="C:microtubule"/>
    <property type="evidence" value="ECO:0007669"/>
    <property type="project" value="UniProtKB-KW"/>
</dbReference>
<keyword evidence="6" id="KW-0963">Cytoplasm</keyword>
<evidence type="ECO:0000256" key="10">
    <source>
        <dbReference type="ARBA" id="ARBA00022871"/>
    </source>
</evidence>
<evidence type="ECO:0000313" key="21">
    <source>
        <dbReference type="Proteomes" id="UP001239994"/>
    </source>
</evidence>
<evidence type="ECO:0000256" key="5">
    <source>
        <dbReference type="ARBA" id="ARBA00022473"/>
    </source>
</evidence>
<proteinExistence type="inferred from homology"/>
<dbReference type="GO" id="GO:0005813">
    <property type="term" value="C:centrosome"/>
    <property type="evidence" value="ECO:0007669"/>
    <property type="project" value="TreeGrafter"/>
</dbReference>
<keyword evidence="12" id="KW-0969">Cilium</keyword>
<name>A0AAD8YWJ1_9TELE</name>
<comment type="subcellular location">
    <subcellularLocation>
        <location evidence="2">Cell projection</location>
        <location evidence="2">Cilium</location>
        <location evidence="2">Flagellum</location>
    </subcellularLocation>
    <subcellularLocation>
        <location evidence="1">Cytoplasm</location>
        <location evidence="1">Cytoskeleton</location>
        <location evidence="1">Microtubule organizing center</location>
        <location evidence="1">Centrosome</location>
        <location evidence="1">Centriole</location>
    </subcellularLocation>
    <subcellularLocation>
        <location evidence="3">Cytoplasm</location>
        <location evidence="3">Cytoskeleton</location>
        <location evidence="3">Spindle pole</location>
    </subcellularLocation>
</comment>
<keyword evidence="7" id="KW-0493">Microtubule</keyword>
<evidence type="ECO:0000256" key="7">
    <source>
        <dbReference type="ARBA" id="ARBA00022701"/>
    </source>
</evidence>
<accession>A0AAD8YWJ1</accession>
<evidence type="ECO:0000256" key="8">
    <source>
        <dbReference type="ARBA" id="ARBA00022782"/>
    </source>
</evidence>
<evidence type="ECO:0000256" key="3">
    <source>
        <dbReference type="ARBA" id="ARBA00004647"/>
    </source>
</evidence>